<evidence type="ECO:0008006" key="3">
    <source>
        <dbReference type="Google" id="ProtNLM"/>
    </source>
</evidence>
<evidence type="ECO:0000313" key="1">
    <source>
        <dbReference type="EMBL" id="MFC5658536.1"/>
    </source>
</evidence>
<dbReference type="EMBL" id="JBHSOE010000046">
    <property type="protein sequence ID" value="MFC5658536.1"/>
    <property type="molecule type" value="Genomic_DNA"/>
</dbReference>
<sequence length="40" mass="4686">MASIQQITATGRYDLQPFWPSRQHHDFDRVCRPAMNARAL</sequence>
<dbReference type="Proteomes" id="UP001596065">
    <property type="component" value="Unassembled WGS sequence"/>
</dbReference>
<dbReference type="GeneID" id="95748418"/>
<dbReference type="RefSeq" id="WP_267925127.1">
    <property type="nucleotide sequence ID" value="NZ_BAAASM010000001.1"/>
</dbReference>
<keyword evidence="2" id="KW-1185">Reference proteome</keyword>
<organism evidence="1 2">
    <name type="scientific">Streptomyces nogalater</name>
    <dbReference type="NCBI Taxonomy" id="38314"/>
    <lineage>
        <taxon>Bacteria</taxon>
        <taxon>Bacillati</taxon>
        <taxon>Actinomycetota</taxon>
        <taxon>Actinomycetes</taxon>
        <taxon>Kitasatosporales</taxon>
        <taxon>Streptomycetaceae</taxon>
        <taxon>Streptomyces</taxon>
    </lineage>
</organism>
<comment type="caution">
    <text evidence="1">The sequence shown here is derived from an EMBL/GenBank/DDBJ whole genome shotgun (WGS) entry which is preliminary data.</text>
</comment>
<protein>
    <recommendedName>
        <fullName evidence="3">DUF982 domain-containing protein</fullName>
    </recommendedName>
</protein>
<accession>A0ABW0WJZ1</accession>
<proteinExistence type="predicted"/>
<name>A0ABW0WJZ1_STRNO</name>
<evidence type="ECO:0000313" key="2">
    <source>
        <dbReference type="Proteomes" id="UP001596065"/>
    </source>
</evidence>
<reference evidence="2" key="1">
    <citation type="journal article" date="2019" name="Int. J. Syst. Evol. Microbiol.">
        <title>The Global Catalogue of Microorganisms (GCM) 10K type strain sequencing project: providing services to taxonomists for standard genome sequencing and annotation.</title>
        <authorList>
            <consortium name="The Broad Institute Genomics Platform"/>
            <consortium name="The Broad Institute Genome Sequencing Center for Infectious Disease"/>
            <person name="Wu L."/>
            <person name="Ma J."/>
        </authorList>
    </citation>
    <scope>NUCLEOTIDE SEQUENCE [LARGE SCALE GENOMIC DNA]</scope>
    <source>
        <strain evidence="2">KCTC 5701</strain>
    </source>
</reference>
<gene>
    <name evidence="1" type="ORF">ACFP3J_24030</name>
</gene>